<protein>
    <recommendedName>
        <fullName evidence="3">Tesmin/TSO1-like CXC domain-containing protein</fullName>
    </recommendedName>
</protein>
<proteinExistence type="predicted"/>
<evidence type="ECO:0008006" key="3">
    <source>
        <dbReference type="Google" id="ProtNLM"/>
    </source>
</evidence>
<gene>
    <name evidence="1" type="ORF">PR048_005850</name>
</gene>
<reference evidence="1 2" key="1">
    <citation type="submission" date="2023-02" db="EMBL/GenBank/DDBJ databases">
        <title>LHISI_Scaffold_Assembly.</title>
        <authorList>
            <person name="Stuart O.P."/>
            <person name="Cleave R."/>
            <person name="Magrath M.J.L."/>
            <person name="Mikheyev A.S."/>
        </authorList>
    </citation>
    <scope>NUCLEOTIDE SEQUENCE [LARGE SCALE GENOMIC DNA]</scope>
    <source>
        <strain evidence="1">Daus_M_001</strain>
        <tissue evidence="1">Leg muscle</tissue>
    </source>
</reference>
<evidence type="ECO:0000313" key="1">
    <source>
        <dbReference type="EMBL" id="KAJ8893259.1"/>
    </source>
</evidence>
<dbReference type="Proteomes" id="UP001159363">
    <property type="component" value="Chromosome 2"/>
</dbReference>
<keyword evidence="2" id="KW-1185">Reference proteome</keyword>
<sequence length="84" mass="9197">MKNGHLIPVTCVLAPAPDELLNHITCNCKKDCQRGCQCRSTGLHCSSMCRHCSGNGCSNILIEADLLETSTLPNDDDGLLRRRK</sequence>
<organism evidence="1 2">
    <name type="scientific">Dryococelus australis</name>
    <dbReference type="NCBI Taxonomy" id="614101"/>
    <lineage>
        <taxon>Eukaryota</taxon>
        <taxon>Metazoa</taxon>
        <taxon>Ecdysozoa</taxon>
        <taxon>Arthropoda</taxon>
        <taxon>Hexapoda</taxon>
        <taxon>Insecta</taxon>
        <taxon>Pterygota</taxon>
        <taxon>Neoptera</taxon>
        <taxon>Polyneoptera</taxon>
        <taxon>Phasmatodea</taxon>
        <taxon>Verophasmatodea</taxon>
        <taxon>Anareolatae</taxon>
        <taxon>Phasmatidae</taxon>
        <taxon>Eurycanthinae</taxon>
        <taxon>Dryococelus</taxon>
    </lineage>
</organism>
<accession>A0ABQ9IAF7</accession>
<comment type="caution">
    <text evidence="1">The sequence shown here is derived from an EMBL/GenBank/DDBJ whole genome shotgun (WGS) entry which is preliminary data.</text>
</comment>
<dbReference type="EMBL" id="JARBHB010000002">
    <property type="protein sequence ID" value="KAJ8893259.1"/>
    <property type="molecule type" value="Genomic_DNA"/>
</dbReference>
<name>A0ABQ9IAF7_9NEOP</name>
<evidence type="ECO:0000313" key="2">
    <source>
        <dbReference type="Proteomes" id="UP001159363"/>
    </source>
</evidence>